<name>A0ABR2UXT7_9PEZI</name>
<organism evidence="2 3">
    <name type="scientific">Seiridium unicorne</name>
    <dbReference type="NCBI Taxonomy" id="138068"/>
    <lineage>
        <taxon>Eukaryota</taxon>
        <taxon>Fungi</taxon>
        <taxon>Dikarya</taxon>
        <taxon>Ascomycota</taxon>
        <taxon>Pezizomycotina</taxon>
        <taxon>Sordariomycetes</taxon>
        <taxon>Xylariomycetidae</taxon>
        <taxon>Amphisphaeriales</taxon>
        <taxon>Sporocadaceae</taxon>
        <taxon>Seiridium</taxon>
    </lineage>
</organism>
<reference evidence="2 3" key="1">
    <citation type="journal article" date="2024" name="J. Plant Pathol.">
        <title>Sequence and assembly of the genome of Seiridium unicorne, isolate CBS 538.82, causal agent of cypress canker disease.</title>
        <authorList>
            <person name="Scali E."/>
            <person name="Rocca G.D."/>
            <person name="Danti R."/>
            <person name="Garbelotto M."/>
            <person name="Barberini S."/>
            <person name="Baroncelli R."/>
            <person name="Emiliani G."/>
        </authorList>
    </citation>
    <scope>NUCLEOTIDE SEQUENCE [LARGE SCALE GENOMIC DNA]</scope>
    <source>
        <strain evidence="2 3">BM-138-508</strain>
    </source>
</reference>
<dbReference type="PANTHER" id="PTHR35910">
    <property type="entry name" value="2EXR DOMAIN-CONTAINING PROTEIN"/>
    <property type="match status" value="1"/>
</dbReference>
<dbReference type="Pfam" id="PF20150">
    <property type="entry name" value="2EXR"/>
    <property type="match status" value="1"/>
</dbReference>
<comment type="caution">
    <text evidence="2">The sequence shown here is derived from an EMBL/GenBank/DDBJ whole genome shotgun (WGS) entry which is preliminary data.</text>
</comment>
<dbReference type="Proteomes" id="UP001408356">
    <property type="component" value="Unassembled WGS sequence"/>
</dbReference>
<feature type="domain" description="2EXR" evidence="1">
    <location>
        <begin position="22"/>
        <end position="145"/>
    </location>
</feature>
<dbReference type="PANTHER" id="PTHR35910:SF6">
    <property type="entry name" value="2EXR DOMAIN-CONTAINING PROTEIN"/>
    <property type="match status" value="1"/>
</dbReference>
<dbReference type="EMBL" id="JARVKF010000310">
    <property type="protein sequence ID" value="KAK9419509.1"/>
    <property type="molecule type" value="Genomic_DNA"/>
</dbReference>
<evidence type="ECO:0000259" key="1">
    <source>
        <dbReference type="Pfam" id="PF20150"/>
    </source>
</evidence>
<protein>
    <submittedName>
        <fullName evidence="2">2EXR domain-containing protein</fullName>
    </submittedName>
</protein>
<gene>
    <name evidence="2" type="ORF">SUNI508_07245</name>
</gene>
<evidence type="ECO:0000313" key="3">
    <source>
        <dbReference type="Proteomes" id="UP001408356"/>
    </source>
</evidence>
<proteinExistence type="predicted"/>
<accession>A0ABR2UXT7</accession>
<evidence type="ECO:0000313" key="2">
    <source>
        <dbReference type="EMBL" id="KAK9419509.1"/>
    </source>
</evidence>
<dbReference type="InterPro" id="IPR045518">
    <property type="entry name" value="2EXR"/>
</dbReference>
<keyword evidence="3" id="KW-1185">Reference proteome</keyword>
<sequence>MAPPQHLQIINPSYCRSEDAAFSRFSMLPTELRLRIWICSLERHRLIEVRIDPPQDSAGARPYSTTNALGKLISGRNYTATVQALQLYSKLLRVNRESRSTALGFYRVHIPCHLQAATERDMQPQMIKPTSTKATLYFNPEYDFIHPTTRGPAEHTVVDFLHDLKANDPRDVGLLNLALDSNGMAAGLYPLNEISEESAKASFVSTLSQLREVIWVAQSHSGRKIMGPVEGFVGAGVRFNHSLPIKSITPSFDLLKHDPRLVGPDLKYVLTGASDPRQMRVHWQELLRRWNIHQTQPTKERVLFAYAAPSYEQQVYDTKTAAMFLDKEEKRWLKAQQQRRKLTMQYAGKVPVEGPEELAKAVRPTVGFWLFPAEALGPLEGGVWTMKKVFDMSRHWPELAMSNIS</sequence>